<evidence type="ECO:0000256" key="1">
    <source>
        <dbReference type="ARBA" id="ARBA00022849"/>
    </source>
</evidence>
<keyword evidence="1" id="KW-0059">Arsenical resistance</keyword>
<dbReference type="InterPro" id="IPR036390">
    <property type="entry name" value="WH_DNA-bd_sf"/>
</dbReference>
<organism evidence="6 7">
    <name type="scientific">Qipengyuania citrea LAMA 915</name>
    <dbReference type="NCBI Taxonomy" id="1306953"/>
    <lineage>
        <taxon>Bacteria</taxon>
        <taxon>Pseudomonadati</taxon>
        <taxon>Pseudomonadota</taxon>
        <taxon>Alphaproteobacteria</taxon>
        <taxon>Sphingomonadales</taxon>
        <taxon>Erythrobacteraceae</taxon>
        <taxon>Qipengyuania</taxon>
    </lineage>
</organism>
<proteinExistence type="predicted"/>
<dbReference type="PRINTS" id="PR00778">
    <property type="entry name" value="HTHARSR"/>
</dbReference>
<evidence type="ECO:0000256" key="4">
    <source>
        <dbReference type="ARBA" id="ARBA00023163"/>
    </source>
</evidence>
<name>A0A0L1KFN8_9SPHN</name>
<dbReference type="SMART" id="SM00418">
    <property type="entry name" value="HTH_ARSR"/>
    <property type="match status" value="1"/>
</dbReference>
<sequence>MNDDDLVAALKAVAHPVRLRILQTLSGAERNVGEIDDAAEIGQPTLSQQLAVLRGAGLVATRKDAKLVYYRIDETKLGHVTAALAQFAGEAVGSEAPVRRRTSAPGVANFAQLG</sequence>
<dbReference type="SUPFAM" id="SSF46785">
    <property type="entry name" value="Winged helix' DNA-binding domain"/>
    <property type="match status" value="1"/>
</dbReference>
<dbReference type="AlphaFoldDB" id="A0A0L1KFN8"/>
<dbReference type="STRING" id="1306953.J121_2710"/>
<dbReference type="EMBL" id="JYNE01000019">
    <property type="protein sequence ID" value="KNH02783.1"/>
    <property type="molecule type" value="Genomic_DNA"/>
</dbReference>
<dbReference type="Proteomes" id="UP000037446">
    <property type="component" value="Unassembled WGS sequence"/>
</dbReference>
<dbReference type="GeneID" id="93687301"/>
<dbReference type="RefSeq" id="WP_050599660.1">
    <property type="nucleotide sequence ID" value="NZ_JYNE01000019.1"/>
</dbReference>
<keyword evidence="3" id="KW-0238">DNA-binding</keyword>
<evidence type="ECO:0000259" key="5">
    <source>
        <dbReference type="PROSITE" id="PS50987"/>
    </source>
</evidence>
<accession>A0A0L1KFN8</accession>
<evidence type="ECO:0000313" key="6">
    <source>
        <dbReference type="EMBL" id="KNH02783.1"/>
    </source>
</evidence>
<feature type="domain" description="HTH arsR-type" evidence="5">
    <location>
        <begin position="1"/>
        <end position="95"/>
    </location>
</feature>
<dbReference type="GO" id="GO:0046685">
    <property type="term" value="P:response to arsenic-containing substance"/>
    <property type="evidence" value="ECO:0007669"/>
    <property type="project" value="UniProtKB-KW"/>
</dbReference>
<evidence type="ECO:0000256" key="3">
    <source>
        <dbReference type="ARBA" id="ARBA00023125"/>
    </source>
</evidence>
<gene>
    <name evidence="6" type="ORF">J121_2710</name>
</gene>
<reference evidence="6" key="1">
    <citation type="submission" date="2015-02" db="EMBL/GenBank/DDBJ databases">
        <authorList>
            <person name="Chooi Y.-H."/>
        </authorList>
    </citation>
    <scope>NUCLEOTIDE SEQUENCE [LARGE SCALE GENOMIC DNA]</scope>
    <source>
        <strain evidence="6">LAMA 915</strain>
    </source>
</reference>
<dbReference type="PATRIC" id="fig|1306953.7.peg.2803"/>
<keyword evidence="4" id="KW-0804">Transcription</keyword>
<evidence type="ECO:0000313" key="7">
    <source>
        <dbReference type="Proteomes" id="UP000037446"/>
    </source>
</evidence>
<evidence type="ECO:0000256" key="2">
    <source>
        <dbReference type="ARBA" id="ARBA00023015"/>
    </source>
</evidence>
<dbReference type="PANTHER" id="PTHR33154">
    <property type="entry name" value="TRANSCRIPTIONAL REGULATOR, ARSR FAMILY"/>
    <property type="match status" value="1"/>
</dbReference>
<dbReference type="PROSITE" id="PS50987">
    <property type="entry name" value="HTH_ARSR_2"/>
    <property type="match status" value="1"/>
</dbReference>
<dbReference type="GO" id="GO:0003677">
    <property type="term" value="F:DNA binding"/>
    <property type="evidence" value="ECO:0007669"/>
    <property type="project" value="UniProtKB-KW"/>
</dbReference>
<comment type="caution">
    <text evidence="6">The sequence shown here is derived from an EMBL/GenBank/DDBJ whole genome shotgun (WGS) entry which is preliminary data.</text>
</comment>
<dbReference type="GO" id="GO:0003700">
    <property type="term" value="F:DNA-binding transcription factor activity"/>
    <property type="evidence" value="ECO:0007669"/>
    <property type="project" value="InterPro"/>
</dbReference>
<dbReference type="Pfam" id="PF12840">
    <property type="entry name" value="HTH_20"/>
    <property type="match status" value="1"/>
</dbReference>
<dbReference type="InterPro" id="IPR051081">
    <property type="entry name" value="HTH_MetalResp_TranReg"/>
</dbReference>
<protein>
    <submittedName>
        <fullName evidence="6">Transcriptional regulator, ArsR family</fullName>
    </submittedName>
</protein>
<dbReference type="CDD" id="cd00090">
    <property type="entry name" value="HTH_ARSR"/>
    <property type="match status" value="1"/>
</dbReference>
<dbReference type="InterPro" id="IPR011991">
    <property type="entry name" value="ArsR-like_HTH"/>
</dbReference>
<dbReference type="InterPro" id="IPR036388">
    <property type="entry name" value="WH-like_DNA-bd_sf"/>
</dbReference>
<keyword evidence="2" id="KW-0805">Transcription regulation</keyword>
<dbReference type="InterPro" id="IPR001845">
    <property type="entry name" value="HTH_ArsR_DNA-bd_dom"/>
</dbReference>
<dbReference type="Gene3D" id="1.10.10.10">
    <property type="entry name" value="Winged helix-like DNA-binding domain superfamily/Winged helix DNA-binding domain"/>
    <property type="match status" value="1"/>
</dbReference>
<dbReference type="NCBIfam" id="NF033788">
    <property type="entry name" value="HTH_metalloreg"/>
    <property type="match status" value="1"/>
</dbReference>
<dbReference type="PANTHER" id="PTHR33154:SF18">
    <property type="entry name" value="ARSENICAL RESISTANCE OPERON REPRESSOR"/>
    <property type="match status" value="1"/>
</dbReference>